<dbReference type="EMBL" id="JANQDX010000017">
    <property type="protein sequence ID" value="KAL0908529.1"/>
    <property type="molecule type" value="Genomic_DNA"/>
</dbReference>
<dbReference type="AlphaFoldDB" id="A0ABD0U7D1"/>
<accession>A0ABD0U7D1</accession>
<dbReference type="Proteomes" id="UP001552299">
    <property type="component" value="Unassembled WGS sequence"/>
</dbReference>
<protein>
    <submittedName>
        <fullName evidence="1">Uncharacterized protein</fullName>
    </submittedName>
</protein>
<reference evidence="1 2" key="1">
    <citation type="journal article" date="2024" name="Plant Biotechnol. J.">
        <title>Dendrobium thyrsiflorum genome and its molecular insights into genes involved in important horticultural traits.</title>
        <authorList>
            <person name="Chen B."/>
            <person name="Wang J.Y."/>
            <person name="Zheng P.J."/>
            <person name="Li K.L."/>
            <person name="Liang Y.M."/>
            <person name="Chen X.F."/>
            <person name="Zhang C."/>
            <person name="Zhao X."/>
            <person name="He X."/>
            <person name="Zhang G.Q."/>
            <person name="Liu Z.J."/>
            <person name="Xu Q."/>
        </authorList>
    </citation>
    <scope>NUCLEOTIDE SEQUENCE [LARGE SCALE GENOMIC DNA]</scope>
    <source>
        <strain evidence="1">GZMU011</strain>
    </source>
</reference>
<gene>
    <name evidence="1" type="ORF">M5K25_023025</name>
</gene>
<comment type="caution">
    <text evidence="1">The sequence shown here is derived from an EMBL/GenBank/DDBJ whole genome shotgun (WGS) entry which is preliminary data.</text>
</comment>
<evidence type="ECO:0000313" key="1">
    <source>
        <dbReference type="EMBL" id="KAL0908529.1"/>
    </source>
</evidence>
<proteinExistence type="predicted"/>
<organism evidence="1 2">
    <name type="scientific">Dendrobium thyrsiflorum</name>
    <name type="common">Pinecone-like raceme dendrobium</name>
    <name type="synonym">Orchid</name>
    <dbReference type="NCBI Taxonomy" id="117978"/>
    <lineage>
        <taxon>Eukaryota</taxon>
        <taxon>Viridiplantae</taxon>
        <taxon>Streptophyta</taxon>
        <taxon>Embryophyta</taxon>
        <taxon>Tracheophyta</taxon>
        <taxon>Spermatophyta</taxon>
        <taxon>Magnoliopsida</taxon>
        <taxon>Liliopsida</taxon>
        <taxon>Asparagales</taxon>
        <taxon>Orchidaceae</taxon>
        <taxon>Epidendroideae</taxon>
        <taxon>Malaxideae</taxon>
        <taxon>Dendrobiinae</taxon>
        <taxon>Dendrobium</taxon>
    </lineage>
</organism>
<keyword evidence="2" id="KW-1185">Reference proteome</keyword>
<evidence type="ECO:0000313" key="2">
    <source>
        <dbReference type="Proteomes" id="UP001552299"/>
    </source>
</evidence>
<sequence>MVRHKDGLISIIWQLILYLYLRTDPRAQSFVRTTLATFGEPLGALQLASESHLDLKPPCFMMKRNFSQPICLIHLSGVVPAENCFISLIESICKREESLMSEVVIMAPHLSDHQKLVPMDENFFCRLSQWLGLAKLCEKRCKRAELLRQTDEYGNFYVSYGDEMASLDSLEPVRQLQLLFPCGFMHSYPQKASLQDLFYDFNIYLSSIKNECSVKSKDGGDLQVAGMVAAGGWQWLAVVVLADRFLSTLESEDVVIYRFESADLLRLSFLILNPEMLCALNMNNGDLNRNKSSFLDRYLPSWTGQGVTGVKHAKVLLGSSSAPMGQGLGSNAKEGAAMREFQIERAVLKHYGFENYVSEVIQKWIGSLKFENFWKGSKFVRVLNSQLVKYSFHLNDKASRMASTGNLCFQLRN</sequence>
<name>A0ABD0U7D1_DENTH</name>